<evidence type="ECO:0000313" key="2">
    <source>
        <dbReference type="Proteomes" id="UP000075683"/>
    </source>
</evidence>
<evidence type="ECO:0000313" key="1">
    <source>
        <dbReference type="EMBL" id="KYD14429.1"/>
    </source>
</evidence>
<name>A0A150LQV1_9BACI</name>
<accession>A0A150LQV1</accession>
<dbReference type="AlphaFoldDB" id="A0A150LQV1"/>
<comment type="caution">
    <text evidence="1">The sequence shown here is derived from an EMBL/GenBank/DDBJ whole genome shotgun (WGS) entry which is preliminary data.</text>
</comment>
<dbReference type="STRING" id="301148.B4135_2856"/>
<dbReference type="Proteomes" id="UP000075683">
    <property type="component" value="Unassembled WGS sequence"/>
</dbReference>
<organism evidence="1 2">
    <name type="scientific">Caldibacillus debilis</name>
    <dbReference type="NCBI Taxonomy" id="301148"/>
    <lineage>
        <taxon>Bacteria</taxon>
        <taxon>Bacillati</taxon>
        <taxon>Bacillota</taxon>
        <taxon>Bacilli</taxon>
        <taxon>Bacillales</taxon>
        <taxon>Bacillaceae</taxon>
        <taxon>Caldibacillus</taxon>
    </lineage>
</organism>
<gene>
    <name evidence="1" type="ORF">B4135_2856</name>
</gene>
<proteinExistence type="predicted"/>
<sequence length="59" mass="6788">MIPYFILIFIIKGTMHGDNSFFEVFAGHRKNPKIFPIPPLFSIASFLYSDSRCCTAHHI</sequence>
<reference evidence="1 2" key="1">
    <citation type="submission" date="2016-01" db="EMBL/GenBank/DDBJ databases">
        <title>Draft Genome Sequences of Seven Thermophilic Sporeformers Isolated from Foods.</title>
        <authorList>
            <person name="Berendsen E.M."/>
            <person name="Wells-Bennik M.H."/>
            <person name="Krawcyk A.O."/>
            <person name="De Jong A."/>
            <person name="Holsappel S."/>
            <person name="Eijlander R.T."/>
            <person name="Kuipers O.P."/>
        </authorList>
    </citation>
    <scope>NUCLEOTIDE SEQUENCE [LARGE SCALE GENOMIC DNA]</scope>
    <source>
        <strain evidence="1 2">B4135</strain>
    </source>
</reference>
<protein>
    <submittedName>
        <fullName evidence="1">Uncharacterized protein</fullName>
    </submittedName>
</protein>
<dbReference type="EMBL" id="LQYT01000073">
    <property type="protein sequence ID" value="KYD14429.1"/>
    <property type="molecule type" value="Genomic_DNA"/>
</dbReference>